<dbReference type="AlphaFoldDB" id="A0A370L5M1"/>
<evidence type="ECO:0000256" key="1">
    <source>
        <dbReference type="SAM" id="SignalP"/>
    </source>
</evidence>
<name>A0A370L5M1_9HYPH</name>
<keyword evidence="1" id="KW-0732">Signal</keyword>
<evidence type="ECO:0008006" key="4">
    <source>
        <dbReference type="Google" id="ProtNLM"/>
    </source>
</evidence>
<sequence length="109" mass="11777">MRLAIVIAFALASPALAQTQTQQNVMTHIARVVALSNKCAALKPNNMILGILMRQHGINLERQPYSDFVVGKGGEYAREIAPLDTAAACAMGRKLYGKAGEKVPDLLRD</sequence>
<dbReference type="Proteomes" id="UP000255207">
    <property type="component" value="Unassembled WGS sequence"/>
</dbReference>
<feature type="signal peptide" evidence="1">
    <location>
        <begin position="1"/>
        <end position="17"/>
    </location>
</feature>
<evidence type="ECO:0000313" key="3">
    <source>
        <dbReference type="Proteomes" id="UP000255207"/>
    </source>
</evidence>
<organism evidence="2 3">
    <name type="scientific">Bosea caraganae</name>
    <dbReference type="NCBI Taxonomy" id="2763117"/>
    <lineage>
        <taxon>Bacteria</taxon>
        <taxon>Pseudomonadati</taxon>
        <taxon>Pseudomonadota</taxon>
        <taxon>Alphaproteobacteria</taxon>
        <taxon>Hyphomicrobiales</taxon>
        <taxon>Boseaceae</taxon>
        <taxon>Bosea</taxon>
    </lineage>
</organism>
<feature type="chain" id="PRO_5030068401" description="TIGR02301 family protein" evidence="1">
    <location>
        <begin position="18"/>
        <end position="109"/>
    </location>
</feature>
<reference evidence="3" key="1">
    <citation type="submission" date="2018-07" db="EMBL/GenBank/DDBJ databases">
        <authorList>
            <person name="Safronova V.I."/>
            <person name="Chirak E.R."/>
            <person name="Sazanova A.L."/>
        </authorList>
    </citation>
    <scope>NUCLEOTIDE SEQUENCE [LARGE SCALE GENOMIC DNA]</scope>
    <source>
        <strain evidence="3">RCAM04685</strain>
    </source>
</reference>
<dbReference type="RefSeq" id="WP_114830118.1">
    <property type="nucleotide sequence ID" value="NZ_QQTO01000007.1"/>
</dbReference>
<dbReference type="EMBL" id="QQTP01000007">
    <property type="protein sequence ID" value="RDJ24260.1"/>
    <property type="molecule type" value="Genomic_DNA"/>
</dbReference>
<keyword evidence="3" id="KW-1185">Reference proteome</keyword>
<accession>A0A370L5M1</accession>
<gene>
    <name evidence="2" type="ORF">DWE98_15275</name>
</gene>
<comment type="caution">
    <text evidence="2">The sequence shown here is derived from an EMBL/GenBank/DDBJ whole genome shotgun (WGS) entry which is preliminary data.</text>
</comment>
<protein>
    <recommendedName>
        <fullName evidence="4">TIGR02301 family protein</fullName>
    </recommendedName>
</protein>
<proteinExistence type="predicted"/>
<dbReference type="OrthoDB" id="9928775at2"/>
<evidence type="ECO:0000313" key="2">
    <source>
        <dbReference type="EMBL" id="RDJ24260.1"/>
    </source>
</evidence>